<keyword evidence="11" id="KW-1185">Reference proteome</keyword>
<organism evidence="10 11">
    <name type="scientific">Alteribacter lacisalsi</name>
    <dbReference type="NCBI Taxonomy" id="2045244"/>
    <lineage>
        <taxon>Bacteria</taxon>
        <taxon>Bacillati</taxon>
        <taxon>Bacillota</taxon>
        <taxon>Bacilli</taxon>
        <taxon>Bacillales</taxon>
        <taxon>Bacillaceae</taxon>
        <taxon>Alteribacter</taxon>
    </lineage>
</organism>
<evidence type="ECO:0000256" key="4">
    <source>
        <dbReference type="ARBA" id="ARBA00022801"/>
    </source>
</evidence>
<dbReference type="Gene3D" id="3.40.630.10">
    <property type="entry name" value="Zn peptidases"/>
    <property type="match status" value="1"/>
</dbReference>
<dbReference type="EMBL" id="PDOF01000001">
    <property type="protein sequence ID" value="PYZ98463.1"/>
    <property type="molecule type" value="Genomic_DNA"/>
</dbReference>
<feature type="domain" description="LysM" evidence="8">
    <location>
        <begin position="2"/>
        <end position="48"/>
    </location>
</feature>
<dbReference type="PRINTS" id="PR00765">
    <property type="entry name" value="CRBOXYPTASEA"/>
</dbReference>
<dbReference type="PROSITE" id="PS51782">
    <property type="entry name" value="LYSM"/>
    <property type="match status" value="1"/>
</dbReference>
<gene>
    <name evidence="10" type="ORF">CR205_07685</name>
</gene>
<dbReference type="InterPro" id="IPR036779">
    <property type="entry name" value="LysM_dom_sf"/>
</dbReference>
<keyword evidence="5" id="KW-0862">Zinc</keyword>
<evidence type="ECO:0000256" key="7">
    <source>
        <dbReference type="PROSITE-ProRule" id="PRU01379"/>
    </source>
</evidence>
<dbReference type="SMART" id="SM00257">
    <property type="entry name" value="LysM"/>
    <property type="match status" value="1"/>
</dbReference>
<accession>A0A2W0H9E4</accession>
<comment type="similarity">
    <text evidence="2 7">Belongs to the peptidase M14 family.</text>
</comment>
<dbReference type="GO" id="GO:0006508">
    <property type="term" value="P:proteolysis"/>
    <property type="evidence" value="ECO:0007669"/>
    <property type="project" value="UniProtKB-KW"/>
</dbReference>
<reference evidence="10 11" key="1">
    <citation type="submission" date="2017-10" db="EMBL/GenBank/DDBJ databases">
        <title>Bacillus sp. nov., a halophilic bacterium isolated from a Yangshapao Lake.</title>
        <authorList>
            <person name="Wang H."/>
        </authorList>
    </citation>
    <scope>NUCLEOTIDE SEQUENCE [LARGE SCALE GENOMIC DNA]</scope>
    <source>
        <strain evidence="10 11">YSP-3</strain>
    </source>
</reference>
<keyword evidence="4" id="KW-0378">Hydrolase</keyword>
<dbReference type="OrthoDB" id="9802862at2"/>
<dbReference type="RefSeq" id="WP_110518360.1">
    <property type="nucleotide sequence ID" value="NZ_PDOF01000001.1"/>
</dbReference>
<evidence type="ECO:0000313" key="11">
    <source>
        <dbReference type="Proteomes" id="UP000248066"/>
    </source>
</evidence>
<dbReference type="SUPFAM" id="SSF53187">
    <property type="entry name" value="Zn-dependent exopeptidases"/>
    <property type="match status" value="1"/>
</dbReference>
<evidence type="ECO:0000256" key="3">
    <source>
        <dbReference type="ARBA" id="ARBA00022670"/>
    </source>
</evidence>
<dbReference type="GO" id="GO:0008270">
    <property type="term" value="F:zinc ion binding"/>
    <property type="evidence" value="ECO:0007669"/>
    <property type="project" value="InterPro"/>
</dbReference>
<name>A0A2W0H9E4_9BACI</name>
<dbReference type="GO" id="GO:0004181">
    <property type="term" value="F:metallocarboxypeptidase activity"/>
    <property type="evidence" value="ECO:0007669"/>
    <property type="project" value="InterPro"/>
</dbReference>
<dbReference type="Gene3D" id="3.10.350.10">
    <property type="entry name" value="LysM domain"/>
    <property type="match status" value="1"/>
</dbReference>
<comment type="caution">
    <text evidence="10">The sequence shown here is derived from an EMBL/GenBank/DDBJ whole genome shotgun (WGS) entry which is preliminary data.</text>
</comment>
<keyword evidence="6" id="KW-0482">Metalloprotease</keyword>
<dbReference type="CDD" id="cd06229">
    <property type="entry name" value="M14_Endopeptidase_I"/>
    <property type="match status" value="1"/>
</dbReference>
<evidence type="ECO:0000256" key="6">
    <source>
        <dbReference type="ARBA" id="ARBA00023049"/>
    </source>
</evidence>
<dbReference type="Proteomes" id="UP000248066">
    <property type="component" value="Unassembled WGS sequence"/>
</dbReference>
<dbReference type="GO" id="GO:0005615">
    <property type="term" value="C:extracellular space"/>
    <property type="evidence" value="ECO:0007669"/>
    <property type="project" value="TreeGrafter"/>
</dbReference>
<evidence type="ECO:0000313" key="10">
    <source>
        <dbReference type="EMBL" id="PYZ98463.1"/>
    </source>
</evidence>
<evidence type="ECO:0000256" key="2">
    <source>
        <dbReference type="ARBA" id="ARBA00005988"/>
    </source>
</evidence>
<protein>
    <submittedName>
        <fullName evidence="10">Peptidase M14</fullName>
    </submittedName>
</protein>
<dbReference type="PANTHER" id="PTHR11705:SF143">
    <property type="entry name" value="SLL0236 PROTEIN"/>
    <property type="match status" value="1"/>
</dbReference>
<feature type="active site" description="Proton donor/acceptor" evidence="7">
    <location>
        <position position="321"/>
    </location>
</feature>
<proteinExistence type="inferred from homology"/>
<dbReference type="Pfam" id="PF01476">
    <property type="entry name" value="LysM"/>
    <property type="match status" value="1"/>
</dbReference>
<dbReference type="Pfam" id="PF00246">
    <property type="entry name" value="Peptidase_M14"/>
    <property type="match status" value="1"/>
</dbReference>
<keyword evidence="3" id="KW-0645">Protease</keyword>
<dbReference type="InterPro" id="IPR018392">
    <property type="entry name" value="LysM"/>
</dbReference>
<dbReference type="SMART" id="SM00631">
    <property type="entry name" value="Zn_pept"/>
    <property type="match status" value="1"/>
</dbReference>
<dbReference type="InterPro" id="IPR034274">
    <property type="entry name" value="ENP1_M14_CPD"/>
</dbReference>
<dbReference type="PROSITE" id="PS52035">
    <property type="entry name" value="PEPTIDASE_M14"/>
    <property type="match status" value="1"/>
</dbReference>
<dbReference type="AlphaFoldDB" id="A0A2W0H9E4"/>
<evidence type="ECO:0000259" key="9">
    <source>
        <dbReference type="PROSITE" id="PS52035"/>
    </source>
</evidence>
<evidence type="ECO:0000256" key="5">
    <source>
        <dbReference type="ARBA" id="ARBA00022833"/>
    </source>
</evidence>
<feature type="domain" description="Peptidase M14" evidence="9">
    <location>
        <begin position="64"/>
        <end position="349"/>
    </location>
</feature>
<dbReference type="SUPFAM" id="SSF54106">
    <property type="entry name" value="LysM domain"/>
    <property type="match status" value="1"/>
</dbReference>
<sequence>MNRYTVQRGDTVRRIAVKYGISPLALCNFNNGTLDLEYYVEPGRIICVPEQKNRLRHRKGVCLEEFNFADVQAYRDKWLSQGLIHCDTIGYSVMNQPIYAFTAGSGKKEVFYSGGWHANEWMTSKFLCEWLDHLAEASADEASLFGYDAAALLKEVTLYVVPMVNPDGIELVQQGNYPNHPFCEKIRYINRGGEMFDHWSANIRGVDLNHQWPAGWQKEADESPDRPWPRHYSGKAALTEPEALAVFNFTNRRRFDYVIAFHSQGQMIFWGYKGFEPPESKEMVHRLSRNSSYVPIHTADSDGGYKDWFIQNTGRPGFTVELGTGTNPLPLRGYSEIWANGVPLALEGLRL</sequence>
<dbReference type="InterPro" id="IPR000834">
    <property type="entry name" value="Peptidase_M14"/>
</dbReference>
<dbReference type="PANTHER" id="PTHR11705">
    <property type="entry name" value="PROTEASE FAMILY M14 CARBOXYPEPTIDASE A,B"/>
    <property type="match status" value="1"/>
</dbReference>
<comment type="cofactor">
    <cofactor evidence="1">
        <name>Zn(2+)</name>
        <dbReference type="ChEBI" id="CHEBI:29105"/>
    </cofactor>
</comment>
<evidence type="ECO:0000259" key="8">
    <source>
        <dbReference type="PROSITE" id="PS51782"/>
    </source>
</evidence>
<dbReference type="CDD" id="cd00118">
    <property type="entry name" value="LysM"/>
    <property type="match status" value="1"/>
</dbReference>
<evidence type="ECO:0000256" key="1">
    <source>
        <dbReference type="ARBA" id="ARBA00001947"/>
    </source>
</evidence>